<evidence type="ECO:0000256" key="2">
    <source>
        <dbReference type="ARBA" id="ARBA00022692"/>
    </source>
</evidence>
<feature type="transmembrane region" description="Helical" evidence="8">
    <location>
        <begin position="178"/>
        <end position="200"/>
    </location>
</feature>
<dbReference type="Pfam" id="PF00001">
    <property type="entry name" value="7tm_1"/>
    <property type="match status" value="1"/>
</dbReference>
<proteinExistence type="predicted"/>
<dbReference type="SUPFAM" id="SSF81321">
    <property type="entry name" value="Family A G protein-coupled receptor-like"/>
    <property type="match status" value="1"/>
</dbReference>
<dbReference type="Proteomes" id="UP000663828">
    <property type="component" value="Unassembled WGS sequence"/>
</dbReference>
<dbReference type="GO" id="GO:0005886">
    <property type="term" value="C:plasma membrane"/>
    <property type="evidence" value="ECO:0007669"/>
    <property type="project" value="TreeGrafter"/>
</dbReference>
<evidence type="ECO:0000256" key="6">
    <source>
        <dbReference type="ARBA" id="ARBA00023170"/>
    </source>
</evidence>
<keyword evidence="4" id="KW-0297">G-protein coupled receptor</keyword>
<organism evidence="11 12">
    <name type="scientific">Adineta ricciae</name>
    <name type="common">Rotifer</name>
    <dbReference type="NCBI Taxonomy" id="249248"/>
    <lineage>
        <taxon>Eukaryota</taxon>
        <taxon>Metazoa</taxon>
        <taxon>Spiralia</taxon>
        <taxon>Gnathifera</taxon>
        <taxon>Rotifera</taxon>
        <taxon>Eurotatoria</taxon>
        <taxon>Bdelloidea</taxon>
        <taxon>Adinetida</taxon>
        <taxon>Adinetidae</taxon>
        <taxon>Adineta</taxon>
    </lineage>
</organism>
<evidence type="ECO:0000256" key="4">
    <source>
        <dbReference type="ARBA" id="ARBA00023040"/>
    </source>
</evidence>
<gene>
    <name evidence="10" type="ORF">EDS130_LOCUS457</name>
    <name evidence="11" type="ORF">XAT740_LOCUS7722</name>
</gene>
<evidence type="ECO:0000259" key="9">
    <source>
        <dbReference type="PROSITE" id="PS50262"/>
    </source>
</evidence>
<evidence type="ECO:0000256" key="1">
    <source>
        <dbReference type="ARBA" id="ARBA00004141"/>
    </source>
</evidence>
<comment type="subcellular location">
    <subcellularLocation>
        <location evidence="1">Membrane</location>
        <topology evidence="1">Multi-pass membrane protein</topology>
    </subcellularLocation>
</comment>
<evidence type="ECO:0000313" key="12">
    <source>
        <dbReference type="Proteomes" id="UP000663828"/>
    </source>
</evidence>
<dbReference type="PROSITE" id="PS50262">
    <property type="entry name" value="G_PROTEIN_RECEP_F1_2"/>
    <property type="match status" value="1"/>
</dbReference>
<dbReference type="EMBL" id="CAJNOR010000374">
    <property type="protein sequence ID" value="CAF0895109.1"/>
    <property type="molecule type" value="Genomic_DNA"/>
</dbReference>
<feature type="transmembrane region" description="Helical" evidence="8">
    <location>
        <begin position="220"/>
        <end position="247"/>
    </location>
</feature>
<dbReference type="Proteomes" id="UP000663852">
    <property type="component" value="Unassembled WGS sequence"/>
</dbReference>
<dbReference type="GO" id="GO:0004930">
    <property type="term" value="F:G protein-coupled receptor activity"/>
    <property type="evidence" value="ECO:0007669"/>
    <property type="project" value="UniProtKB-KW"/>
</dbReference>
<dbReference type="PRINTS" id="PR00237">
    <property type="entry name" value="GPCRRHODOPSN"/>
</dbReference>
<dbReference type="AlphaFoldDB" id="A0A813Z709"/>
<feature type="transmembrane region" description="Helical" evidence="8">
    <location>
        <begin position="128"/>
        <end position="149"/>
    </location>
</feature>
<keyword evidence="2 8" id="KW-0812">Transmembrane</keyword>
<evidence type="ECO:0000256" key="3">
    <source>
        <dbReference type="ARBA" id="ARBA00022989"/>
    </source>
</evidence>
<feature type="transmembrane region" description="Helical" evidence="8">
    <location>
        <begin position="302"/>
        <end position="319"/>
    </location>
</feature>
<evidence type="ECO:0000313" key="10">
    <source>
        <dbReference type="EMBL" id="CAF0723098.1"/>
    </source>
</evidence>
<keyword evidence="7" id="KW-0807">Transducer</keyword>
<dbReference type="InterPro" id="IPR017452">
    <property type="entry name" value="GPCR_Rhodpsn_7TM"/>
</dbReference>
<dbReference type="EMBL" id="CAJNOJ010000001">
    <property type="protein sequence ID" value="CAF0723098.1"/>
    <property type="molecule type" value="Genomic_DNA"/>
</dbReference>
<feature type="transmembrane region" description="Helical" evidence="8">
    <location>
        <begin position="47"/>
        <end position="70"/>
    </location>
</feature>
<evidence type="ECO:0000256" key="7">
    <source>
        <dbReference type="ARBA" id="ARBA00023224"/>
    </source>
</evidence>
<evidence type="ECO:0000256" key="5">
    <source>
        <dbReference type="ARBA" id="ARBA00023136"/>
    </source>
</evidence>
<keyword evidence="6" id="KW-0675">Receptor</keyword>
<evidence type="ECO:0000313" key="11">
    <source>
        <dbReference type="EMBL" id="CAF0895109.1"/>
    </source>
</evidence>
<dbReference type="InterPro" id="IPR000276">
    <property type="entry name" value="GPCR_Rhodpsn"/>
</dbReference>
<feature type="transmembrane region" description="Helical" evidence="8">
    <location>
        <begin position="15"/>
        <end position="35"/>
    </location>
</feature>
<dbReference type="OrthoDB" id="10017929at2759"/>
<evidence type="ECO:0000256" key="8">
    <source>
        <dbReference type="SAM" id="Phobius"/>
    </source>
</evidence>
<keyword evidence="5 8" id="KW-0472">Membrane</keyword>
<accession>A0A813Z709</accession>
<feature type="transmembrane region" description="Helical" evidence="8">
    <location>
        <begin position="90"/>
        <end position="108"/>
    </location>
</feature>
<keyword evidence="12" id="KW-1185">Reference proteome</keyword>
<comment type="caution">
    <text evidence="11">The sequence shown here is derived from an EMBL/GenBank/DDBJ whole genome shotgun (WGS) entry which is preliminary data.</text>
</comment>
<protein>
    <recommendedName>
        <fullName evidence="9">G-protein coupled receptors family 1 profile domain-containing protein</fullName>
    </recommendedName>
</protein>
<dbReference type="PANTHER" id="PTHR24243:SF230">
    <property type="entry name" value="G-PROTEIN COUPLED RECEPTORS FAMILY 1 PROFILE DOMAIN-CONTAINING PROTEIN"/>
    <property type="match status" value="1"/>
</dbReference>
<dbReference type="Gene3D" id="1.20.1070.10">
    <property type="entry name" value="Rhodopsin 7-helix transmembrane proteins"/>
    <property type="match status" value="1"/>
</dbReference>
<feature type="transmembrane region" description="Helical" evidence="8">
    <location>
        <begin position="259"/>
        <end position="281"/>
    </location>
</feature>
<dbReference type="PANTHER" id="PTHR24243">
    <property type="entry name" value="G-PROTEIN COUPLED RECEPTOR"/>
    <property type="match status" value="1"/>
</dbReference>
<reference evidence="11" key="1">
    <citation type="submission" date="2021-02" db="EMBL/GenBank/DDBJ databases">
        <authorList>
            <person name="Nowell W R."/>
        </authorList>
    </citation>
    <scope>NUCLEOTIDE SEQUENCE</scope>
</reference>
<name>A0A813Z709_ADIRI</name>
<keyword evidence="3 8" id="KW-1133">Transmembrane helix</keyword>
<feature type="domain" description="G-protein coupled receptors family 1 profile" evidence="9">
    <location>
        <begin position="27"/>
        <end position="279"/>
    </location>
</feature>
<sequence>MSNSLLELAAQLTRIFVPIIIIIGVLSNSLNIILLTRPALINHACSLYFIALAITNTFYSSLLLAVNLLADGYNLDPTRYSSVFCKILSYLLNFCPTLSVYFIVFASIDRYFASSISARRRNLSNVHVARWSIAILIISFVLFFTGTLISFDISYNGEYRCTIQSDIFFNQIFLTVHLAIYVIIAPISMILFGFLTIYNIKQVRFLPVRISRYRRTEGQLSRMLFLQVGTHIVLTLPFCVIFSMLILPLPIQQTENFQFAYIICKIPFYFTVTTSFFLYVLSARVYREELIRLVETIFKSRFYISLFATRATVVITVPSNGHRFSFETS</sequence>